<dbReference type="NCBIfam" id="NF041679">
    <property type="entry name" value="IMP_arch_presen"/>
    <property type="match status" value="1"/>
</dbReference>
<evidence type="ECO:0000256" key="3">
    <source>
        <dbReference type="ARBA" id="ARBA00022989"/>
    </source>
</evidence>
<accession>A0AAE3FUB2</accession>
<comment type="subcellular location">
    <subcellularLocation>
        <location evidence="1">Endomembrane system</location>
        <topology evidence="1">Multi-pass membrane protein</topology>
    </subcellularLocation>
</comment>
<dbReference type="RefSeq" id="WP_250598840.1">
    <property type="nucleotide sequence ID" value="NZ_JAKRVY010000023.1"/>
</dbReference>
<dbReference type="InterPro" id="IPR006639">
    <property type="entry name" value="Preselin/SPP"/>
</dbReference>
<proteinExistence type="predicted"/>
<evidence type="ECO:0000256" key="1">
    <source>
        <dbReference type="ARBA" id="ARBA00004127"/>
    </source>
</evidence>
<dbReference type="SMART" id="SM00730">
    <property type="entry name" value="PSN"/>
    <property type="match status" value="1"/>
</dbReference>
<sequence length="349" mass="35819">MNERTRLGAAVVGTVALFVLVQLGALALVEPFQQAEYQAVEDPSDPANSALFFAVLLVATGVMLAVIKYEAEWLIRASVIGVSGMLTWYVLNAVVPGGAVAGVPLGLLPILAALGVIAGLIYHPEWYVIDTAGVLMGAGAAGMFGISFGLLPAIAFLVVLAVYDAISVYKTKHMLTLADGVMGQKIPVLLVIPTSLSYSFREAGAGEEMTDDATADGGEGTRDISETEVDADAPEAGTSVDEADDGVRDALFIGLGDAVMPAILIASAAFFIPTEVAPGFDLPVVAMNIPALGAMIGTIVGLVILLRMVLEGRAHAGLPLLNGGAIAGYLLGALASGLTLMQALGIHSF</sequence>
<feature type="transmembrane region" description="Helical" evidence="6">
    <location>
        <begin position="103"/>
        <end position="122"/>
    </location>
</feature>
<feature type="transmembrane region" description="Helical" evidence="6">
    <location>
        <begin position="284"/>
        <end position="306"/>
    </location>
</feature>
<keyword evidence="8" id="KW-1185">Reference proteome</keyword>
<evidence type="ECO:0000256" key="2">
    <source>
        <dbReference type="ARBA" id="ARBA00022692"/>
    </source>
</evidence>
<keyword evidence="2 6" id="KW-0812">Transmembrane</keyword>
<comment type="caution">
    <text evidence="7">The sequence shown here is derived from an EMBL/GenBank/DDBJ whole genome shotgun (WGS) entry which is preliminary data.</text>
</comment>
<feature type="transmembrane region" description="Helical" evidence="6">
    <location>
        <begin position="326"/>
        <end position="346"/>
    </location>
</feature>
<protein>
    <recommendedName>
        <fullName evidence="9">Presenilin-like membrane protease, A22 family</fullName>
    </recommendedName>
</protein>
<feature type="transmembrane region" description="Helical" evidence="6">
    <location>
        <begin position="49"/>
        <end position="66"/>
    </location>
</feature>
<evidence type="ECO:0008006" key="9">
    <source>
        <dbReference type="Google" id="ProtNLM"/>
    </source>
</evidence>
<gene>
    <name evidence="7" type="ORF">AArcSt11_16755</name>
</gene>
<feature type="transmembrane region" description="Helical" evidence="6">
    <location>
        <begin position="134"/>
        <end position="163"/>
    </location>
</feature>
<dbReference type="Pfam" id="PF06550">
    <property type="entry name" value="SPP"/>
    <property type="match status" value="1"/>
</dbReference>
<feature type="region of interest" description="Disordered" evidence="5">
    <location>
        <begin position="207"/>
        <end position="240"/>
    </location>
</feature>
<reference evidence="7 8" key="1">
    <citation type="journal article" date="2022" name="Syst. Appl. Microbiol.">
        <title>Natronocalculus amylovorans gen. nov., sp. nov., and Natranaeroarchaeum aerophilus sp. nov., dominant culturable amylolytic natronoarchaea from hypersaline soda lakes in southwestern Siberia.</title>
        <authorList>
            <person name="Sorokin D.Y."/>
            <person name="Elcheninov A.G."/>
            <person name="Khizhniak T.V."/>
            <person name="Koenen M."/>
            <person name="Bale N.J."/>
            <person name="Damste J.S.S."/>
            <person name="Kublanov I.V."/>
        </authorList>
    </citation>
    <scope>NUCLEOTIDE SEQUENCE [LARGE SCALE GENOMIC DNA]</scope>
    <source>
        <strain evidence="7 8">AArc-St1-1</strain>
    </source>
</reference>
<feature type="transmembrane region" description="Helical" evidence="6">
    <location>
        <begin position="7"/>
        <end position="29"/>
    </location>
</feature>
<evidence type="ECO:0000256" key="4">
    <source>
        <dbReference type="ARBA" id="ARBA00023136"/>
    </source>
</evidence>
<organism evidence="7 8">
    <name type="scientific">Natranaeroarchaeum aerophilus</name>
    <dbReference type="NCBI Taxonomy" id="2917711"/>
    <lineage>
        <taxon>Archaea</taxon>
        <taxon>Methanobacteriati</taxon>
        <taxon>Methanobacteriota</taxon>
        <taxon>Stenosarchaea group</taxon>
        <taxon>Halobacteria</taxon>
        <taxon>Halobacteriales</taxon>
        <taxon>Natronoarchaeaceae</taxon>
        <taxon>Natranaeroarchaeum</taxon>
    </lineage>
</organism>
<evidence type="ECO:0000256" key="6">
    <source>
        <dbReference type="SAM" id="Phobius"/>
    </source>
</evidence>
<feature type="transmembrane region" description="Helical" evidence="6">
    <location>
        <begin position="250"/>
        <end position="272"/>
    </location>
</feature>
<dbReference type="InterPro" id="IPR010545">
    <property type="entry name" value="SPP"/>
</dbReference>
<keyword evidence="3 6" id="KW-1133">Transmembrane helix</keyword>
<evidence type="ECO:0000313" key="8">
    <source>
        <dbReference type="Proteomes" id="UP001202674"/>
    </source>
</evidence>
<dbReference type="GO" id="GO:0016020">
    <property type="term" value="C:membrane"/>
    <property type="evidence" value="ECO:0007669"/>
    <property type="project" value="InterPro"/>
</dbReference>
<evidence type="ECO:0000313" key="7">
    <source>
        <dbReference type="EMBL" id="MCL9815301.1"/>
    </source>
</evidence>
<keyword evidence="4 6" id="KW-0472">Membrane</keyword>
<name>A0AAE3FUB2_9EURY</name>
<dbReference type="AlphaFoldDB" id="A0AAE3FUB2"/>
<dbReference type="GO" id="GO:0042500">
    <property type="term" value="F:aspartic endopeptidase activity, intramembrane cleaving"/>
    <property type="evidence" value="ECO:0007669"/>
    <property type="project" value="InterPro"/>
</dbReference>
<dbReference type="EMBL" id="JAKRVY010000023">
    <property type="protein sequence ID" value="MCL9815301.1"/>
    <property type="molecule type" value="Genomic_DNA"/>
</dbReference>
<dbReference type="GO" id="GO:0012505">
    <property type="term" value="C:endomembrane system"/>
    <property type="evidence" value="ECO:0007669"/>
    <property type="project" value="UniProtKB-SubCell"/>
</dbReference>
<evidence type="ECO:0000256" key="5">
    <source>
        <dbReference type="SAM" id="MobiDB-lite"/>
    </source>
</evidence>
<dbReference type="Proteomes" id="UP001202674">
    <property type="component" value="Unassembled WGS sequence"/>
</dbReference>